<reference evidence="2" key="1">
    <citation type="submission" date="2018-04" db="EMBL/GenBank/DDBJ databases">
        <title>Transcriptome assembly of Sipha flava.</title>
        <authorList>
            <person name="Scully E.D."/>
            <person name="Geib S.M."/>
            <person name="Palmer N.A."/>
            <person name="Koch K."/>
            <person name="Bradshaw J."/>
            <person name="Heng-Moss T."/>
            <person name="Sarath G."/>
        </authorList>
    </citation>
    <scope>NUCLEOTIDE SEQUENCE</scope>
</reference>
<proteinExistence type="predicted"/>
<sequence>MSRLRRTISLAQKQPRGMTGRRSLHRFPPQRRRVPCPNGYRKTFRKKDDGAPNGNIKLATSGAWRFGSRTNGYTRIKLYWQTYYGAAAGVLARLQIVKTDTRCRLAIVCS</sequence>
<dbReference type="AlphaFoldDB" id="A0A2S2Q2T6"/>
<evidence type="ECO:0000313" key="2">
    <source>
        <dbReference type="EMBL" id="MBY72038.1"/>
    </source>
</evidence>
<accession>A0A2S2Q2T6</accession>
<name>A0A2S2Q2T6_9HEMI</name>
<feature type="compositionally biased region" description="Basic residues" evidence="1">
    <location>
        <begin position="22"/>
        <end position="34"/>
    </location>
</feature>
<feature type="region of interest" description="Disordered" evidence="1">
    <location>
        <begin position="1"/>
        <end position="52"/>
    </location>
</feature>
<organism evidence="2">
    <name type="scientific">Sipha flava</name>
    <name type="common">yellow sugarcane aphid</name>
    <dbReference type="NCBI Taxonomy" id="143950"/>
    <lineage>
        <taxon>Eukaryota</taxon>
        <taxon>Metazoa</taxon>
        <taxon>Ecdysozoa</taxon>
        <taxon>Arthropoda</taxon>
        <taxon>Hexapoda</taxon>
        <taxon>Insecta</taxon>
        <taxon>Pterygota</taxon>
        <taxon>Neoptera</taxon>
        <taxon>Paraneoptera</taxon>
        <taxon>Hemiptera</taxon>
        <taxon>Sternorrhyncha</taxon>
        <taxon>Aphidomorpha</taxon>
        <taxon>Aphidoidea</taxon>
        <taxon>Aphididae</taxon>
        <taxon>Sipha</taxon>
    </lineage>
</organism>
<evidence type="ECO:0000256" key="1">
    <source>
        <dbReference type="SAM" id="MobiDB-lite"/>
    </source>
</evidence>
<dbReference type="EMBL" id="GGMS01002835">
    <property type="protein sequence ID" value="MBY72038.1"/>
    <property type="molecule type" value="Transcribed_RNA"/>
</dbReference>
<gene>
    <name evidence="2" type="ORF">g.185618</name>
</gene>
<protein>
    <submittedName>
        <fullName evidence="2">Uncharacterized protein</fullName>
    </submittedName>
</protein>